<evidence type="ECO:0000313" key="2">
    <source>
        <dbReference type="EMBL" id="GMH12898.1"/>
    </source>
</evidence>
<evidence type="ECO:0000313" key="3">
    <source>
        <dbReference type="Proteomes" id="UP001279734"/>
    </source>
</evidence>
<dbReference type="EMBL" id="BSYO01000012">
    <property type="protein sequence ID" value="GMH12898.1"/>
    <property type="molecule type" value="Genomic_DNA"/>
</dbReference>
<dbReference type="AlphaFoldDB" id="A0AAD3XQ48"/>
<protein>
    <submittedName>
        <fullName evidence="2">Uncharacterized protein</fullName>
    </submittedName>
</protein>
<proteinExistence type="predicted"/>
<reference evidence="2" key="1">
    <citation type="submission" date="2023-05" db="EMBL/GenBank/DDBJ databases">
        <title>Nepenthes gracilis genome sequencing.</title>
        <authorList>
            <person name="Fukushima K."/>
        </authorList>
    </citation>
    <scope>NUCLEOTIDE SEQUENCE</scope>
    <source>
        <strain evidence="2">SING2019-196</strain>
    </source>
</reference>
<dbReference type="Proteomes" id="UP001279734">
    <property type="component" value="Unassembled WGS sequence"/>
</dbReference>
<name>A0AAD3XQ48_NEPGR</name>
<comment type="caution">
    <text evidence="2">The sequence shown here is derived from an EMBL/GenBank/DDBJ whole genome shotgun (WGS) entry which is preliminary data.</text>
</comment>
<sequence length="153" mass="16511">MIWGGTPSPVSPSGPDGPDLPLHVQLKDQSCPLGSYPDLVVDSVYPPSNSIVPIESPVEVSGFIAHENQADENDEVNSQSSEEWTAGVIANDPMHYALRCLLGENDSQSFFKSISKVQRGVLFDFIDSCVPIARTERALWNVVPAYGADARPG</sequence>
<organism evidence="2 3">
    <name type="scientific">Nepenthes gracilis</name>
    <name type="common">Slender pitcher plant</name>
    <dbReference type="NCBI Taxonomy" id="150966"/>
    <lineage>
        <taxon>Eukaryota</taxon>
        <taxon>Viridiplantae</taxon>
        <taxon>Streptophyta</taxon>
        <taxon>Embryophyta</taxon>
        <taxon>Tracheophyta</taxon>
        <taxon>Spermatophyta</taxon>
        <taxon>Magnoliopsida</taxon>
        <taxon>eudicotyledons</taxon>
        <taxon>Gunneridae</taxon>
        <taxon>Pentapetalae</taxon>
        <taxon>Caryophyllales</taxon>
        <taxon>Nepenthaceae</taxon>
        <taxon>Nepenthes</taxon>
    </lineage>
</organism>
<evidence type="ECO:0000256" key="1">
    <source>
        <dbReference type="SAM" id="MobiDB-lite"/>
    </source>
</evidence>
<keyword evidence="3" id="KW-1185">Reference proteome</keyword>
<gene>
    <name evidence="2" type="ORF">Nepgr_014739</name>
</gene>
<feature type="compositionally biased region" description="Low complexity" evidence="1">
    <location>
        <begin position="7"/>
        <end position="21"/>
    </location>
</feature>
<accession>A0AAD3XQ48</accession>
<feature type="region of interest" description="Disordered" evidence="1">
    <location>
        <begin position="1"/>
        <end position="21"/>
    </location>
</feature>